<gene>
    <name evidence="8" type="ORF">J8A68_001245</name>
</gene>
<evidence type="ECO:0000256" key="4">
    <source>
        <dbReference type="ARBA" id="ARBA00022692"/>
    </source>
</evidence>
<evidence type="ECO:0000313" key="8">
    <source>
        <dbReference type="EMBL" id="KAG7665189.1"/>
    </source>
</evidence>
<dbReference type="GO" id="GO:0016020">
    <property type="term" value="C:membrane"/>
    <property type="evidence" value="ECO:0007669"/>
    <property type="project" value="UniProtKB-SubCell"/>
</dbReference>
<dbReference type="GO" id="GO:0008120">
    <property type="term" value="F:ceramide glucosyltransferase activity"/>
    <property type="evidence" value="ECO:0007669"/>
    <property type="project" value="TreeGrafter"/>
</dbReference>
<feature type="compositionally biased region" description="Low complexity" evidence="7">
    <location>
        <begin position="241"/>
        <end position="250"/>
    </location>
</feature>
<keyword evidence="6" id="KW-0472">Membrane</keyword>
<dbReference type="GeneID" id="73468046"/>
<dbReference type="PANTHER" id="PTHR12726:SF0">
    <property type="entry name" value="CERAMIDE GLUCOSYLTRANSFERASE"/>
    <property type="match status" value="1"/>
</dbReference>
<dbReference type="AlphaFoldDB" id="A0A8J5QGA7"/>
<evidence type="ECO:0000256" key="5">
    <source>
        <dbReference type="ARBA" id="ARBA00022989"/>
    </source>
</evidence>
<evidence type="ECO:0000256" key="3">
    <source>
        <dbReference type="ARBA" id="ARBA00022679"/>
    </source>
</evidence>
<evidence type="ECO:0000313" key="9">
    <source>
        <dbReference type="Proteomes" id="UP000694255"/>
    </source>
</evidence>
<keyword evidence="9" id="KW-1185">Reference proteome</keyword>
<evidence type="ECO:0000256" key="1">
    <source>
        <dbReference type="ARBA" id="ARBA00004141"/>
    </source>
</evidence>
<name>A0A8J5QGA7_9ASCO</name>
<accession>A0A8J5QGA7</accession>
<comment type="subcellular location">
    <subcellularLocation>
        <location evidence="1">Membrane</location>
        <topology evidence="1">Multi-pass membrane protein</topology>
    </subcellularLocation>
</comment>
<keyword evidence="5" id="KW-1133">Transmembrane helix</keyword>
<dbReference type="PANTHER" id="PTHR12726">
    <property type="entry name" value="CERAMIDE GLUCOSYLTRANSFERASE"/>
    <property type="match status" value="1"/>
</dbReference>
<dbReference type="EMBL" id="JAGSYN010000051">
    <property type="protein sequence ID" value="KAG7665189.1"/>
    <property type="molecule type" value="Genomic_DNA"/>
</dbReference>
<proteinExistence type="predicted"/>
<reference evidence="8 9" key="1">
    <citation type="journal article" date="2021" name="DNA Res.">
        <title>Genome analysis of Candida subhashii reveals its hybrid nature and dual mitochondrial genome conformations.</title>
        <authorList>
            <person name="Mixao V."/>
            <person name="Hegedusova E."/>
            <person name="Saus E."/>
            <person name="Pryszcz L.P."/>
            <person name="Cillingova A."/>
            <person name="Nosek J."/>
            <person name="Gabaldon T."/>
        </authorList>
    </citation>
    <scope>NUCLEOTIDE SEQUENCE [LARGE SCALE GENOMIC DNA]</scope>
    <source>
        <strain evidence="8 9">CBS 10753</strain>
    </source>
</reference>
<dbReference type="RefSeq" id="XP_049265421.1">
    <property type="nucleotide sequence ID" value="XM_049404878.1"/>
</dbReference>
<evidence type="ECO:0000256" key="6">
    <source>
        <dbReference type="ARBA" id="ARBA00023136"/>
    </source>
</evidence>
<evidence type="ECO:0000256" key="2">
    <source>
        <dbReference type="ARBA" id="ARBA00022676"/>
    </source>
</evidence>
<keyword evidence="4" id="KW-0812">Transmembrane</keyword>
<feature type="compositionally biased region" description="Low complexity" evidence="7">
    <location>
        <begin position="200"/>
        <end position="220"/>
    </location>
</feature>
<protein>
    <submittedName>
        <fullName evidence="8">HSX11</fullName>
    </submittedName>
</protein>
<organism evidence="8 9">
    <name type="scientific">[Candida] subhashii</name>
    <dbReference type="NCBI Taxonomy" id="561895"/>
    <lineage>
        <taxon>Eukaryota</taxon>
        <taxon>Fungi</taxon>
        <taxon>Dikarya</taxon>
        <taxon>Ascomycota</taxon>
        <taxon>Saccharomycotina</taxon>
        <taxon>Pichiomycetes</taxon>
        <taxon>Debaryomycetaceae</taxon>
        <taxon>Spathaspora</taxon>
    </lineage>
</organism>
<feature type="region of interest" description="Disordered" evidence="7">
    <location>
        <begin position="200"/>
        <end position="250"/>
    </location>
</feature>
<keyword evidence="3" id="KW-0808">Transferase</keyword>
<dbReference type="Pfam" id="PF13506">
    <property type="entry name" value="Glyco_transf_21"/>
    <property type="match status" value="1"/>
</dbReference>
<sequence>MQGEVELHKTRGEEINNNNVEEYEGVTIIRPIKGIDPELSSCLESSFCQNYPKDKLQILFCIDNPQDTPIPIIKHLIAKYPTIDAKILISENYNNDIGHSDDYFGPNPKVNNLAKGVSQAKYDILWIMDSNVWASSNILKNSILTMKYNLNNGRQLGSSGNRKVKLVHHVPLALSINKQPNNFKTNEDLEYGLTPVQSNDSDYCSNSNSNSNSSSSLASSVAIQRKPSPLRGPNSSPPEPSSSKETSPIASSPIISRRKHLFKSLGAKLDEMFLHTSHSKFYVALNNMSVAPCVNGKSNIYRKSDLDRSVQLIPSQPCPFFADQNVKNDAKYYSSLGPGHSMKFFSRYIGEDNMIGIALWENCAGRTGLTGDVVVQPLSGSDNTLNDYIMRRVRWLRVRKYMVLLATLIEPTTESIICGLYGTFGLSALFFNCRFYWPWFIFHMVIWCLTDYVQYNTLVGHVFNDQNLIGYVPKWLQKRPDEDRKVIDWLYIWFLREVLALPIWISAIWGHEIDWRGKPFKIKKDLTAEEL</sequence>
<comment type="caution">
    <text evidence="8">The sequence shown here is derived from an EMBL/GenBank/DDBJ whole genome shotgun (WGS) entry which is preliminary data.</text>
</comment>
<dbReference type="GO" id="GO:0006679">
    <property type="term" value="P:glucosylceramide biosynthetic process"/>
    <property type="evidence" value="ECO:0007669"/>
    <property type="project" value="TreeGrafter"/>
</dbReference>
<dbReference type="OrthoDB" id="1483400at2759"/>
<keyword evidence="2" id="KW-0328">Glycosyltransferase</keyword>
<dbReference type="Proteomes" id="UP000694255">
    <property type="component" value="Unassembled WGS sequence"/>
</dbReference>
<evidence type="ECO:0000256" key="7">
    <source>
        <dbReference type="SAM" id="MobiDB-lite"/>
    </source>
</evidence>
<dbReference type="InterPro" id="IPR025993">
    <property type="entry name" value="Ceramide_glucosylTrfase"/>
</dbReference>